<dbReference type="EC" id="1.1.2.4" evidence="11"/>
<name>A0ABQ7SDE1_9ACAR</name>
<comment type="subcellular location">
    <subcellularLocation>
        <location evidence="2">Mitochondrion</location>
    </subcellularLocation>
    <subcellularLocation>
        <location evidence="3">Peroxisome</location>
    </subcellularLocation>
</comment>
<keyword evidence="10" id="KW-0576">Peroxisome</keyword>
<dbReference type="Pfam" id="PF02913">
    <property type="entry name" value="FAD-oxidase_C"/>
    <property type="match status" value="1"/>
</dbReference>
<keyword evidence="7" id="KW-0809">Transit peptide</keyword>
<evidence type="ECO:0000256" key="2">
    <source>
        <dbReference type="ARBA" id="ARBA00004173"/>
    </source>
</evidence>
<accession>A0ABQ7SDE1</accession>
<comment type="similarity">
    <text evidence="4">Belongs to the FAD-binding oxidoreductase/transferase type 4 family.</text>
</comment>
<dbReference type="InterPro" id="IPR004113">
    <property type="entry name" value="FAD-bd_oxidored_4_C"/>
</dbReference>
<dbReference type="PANTHER" id="PTHR11748:SF111">
    <property type="entry name" value="D-LACTATE DEHYDROGENASE, MITOCHONDRIAL-RELATED"/>
    <property type="match status" value="1"/>
</dbReference>
<proteinExistence type="inferred from homology"/>
<dbReference type="SUPFAM" id="SSF55103">
    <property type="entry name" value="FAD-linked oxidases, C-terminal domain"/>
    <property type="match status" value="1"/>
</dbReference>
<reference evidence="13 14" key="1">
    <citation type="submission" date="2020-10" db="EMBL/GenBank/DDBJ databases">
        <authorList>
            <person name="Klimov P.B."/>
            <person name="Dyachkov S.M."/>
            <person name="Chetverikov P.E."/>
        </authorList>
    </citation>
    <scope>NUCLEOTIDE SEQUENCE [LARGE SCALE GENOMIC DNA]</scope>
    <source>
        <strain evidence="13">BMOC 18-1129-001#AD2665</strain>
        <tissue evidence="13">Entire mites</tissue>
    </source>
</reference>
<dbReference type="Gene3D" id="1.10.45.10">
    <property type="entry name" value="Vanillyl-alcohol Oxidase, Chain A, domain 4"/>
    <property type="match status" value="1"/>
</dbReference>
<keyword evidence="9" id="KW-0496">Mitochondrion</keyword>
<evidence type="ECO:0000256" key="7">
    <source>
        <dbReference type="ARBA" id="ARBA00022946"/>
    </source>
</evidence>
<dbReference type="PANTHER" id="PTHR11748">
    <property type="entry name" value="D-LACTATE DEHYDROGENASE"/>
    <property type="match status" value="1"/>
</dbReference>
<evidence type="ECO:0000256" key="10">
    <source>
        <dbReference type="ARBA" id="ARBA00023140"/>
    </source>
</evidence>
<protein>
    <recommendedName>
        <fullName evidence="11">D-lactate dehydrogenase (cytochrome)</fullName>
        <ecNumber evidence="11">1.1.2.4</ecNumber>
    </recommendedName>
</protein>
<evidence type="ECO:0000313" key="13">
    <source>
        <dbReference type="EMBL" id="KAG9511392.1"/>
    </source>
</evidence>
<gene>
    <name evidence="13" type="primary">ldhd</name>
    <name evidence="13" type="ORF">GZH46_00025</name>
</gene>
<organism evidence="13 14">
    <name type="scientific">Fragariocoptes setiger</name>
    <dbReference type="NCBI Taxonomy" id="1670756"/>
    <lineage>
        <taxon>Eukaryota</taxon>
        <taxon>Metazoa</taxon>
        <taxon>Ecdysozoa</taxon>
        <taxon>Arthropoda</taxon>
        <taxon>Chelicerata</taxon>
        <taxon>Arachnida</taxon>
        <taxon>Acari</taxon>
        <taxon>Acariformes</taxon>
        <taxon>Trombidiformes</taxon>
        <taxon>Prostigmata</taxon>
        <taxon>Eupodina</taxon>
        <taxon>Eriophyoidea</taxon>
        <taxon>Phytoptidae</taxon>
        <taxon>Fragariocoptes</taxon>
    </lineage>
</organism>
<evidence type="ECO:0000256" key="11">
    <source>
        <dbReference type="ARBA" id="ARBA00038897"/>
    </source>
</evidence>
<dbReference type="PROSITE" id="PS51387">
    <property type="entry name" value="FAD_PCMH"/>
    <property type="match status" value="1"/>
</dbReference>
<keyword evidence="14" id="KW-1185">Reference proteome</keyword>
<sequence>MMNKRCCWVLFRQAERWMSRSSWTSHHKTLNQAYDDLAEILLRDSSTKSAISRSESVLSNIALDESCYEPKLPHICVIPSTTIHVSECVAYCYKNNIPMVAVGARTGLEGGIHAMHGGVSFDLTSMNNILELNERDLDCNVQTGLSWRELNNQIRSTGLWFPVDPGASASLGGMAATSASGTNAVKYGTMRENVMGLEVVVADGKVIRTAGEKCRSKKSSAGLNITNLYVGSEGILGIITSIRLKLHTLPSCIGVVTVSFPNVKSAIQSVVEIMQSGMQAARVEFLDRQAVTACRKASQLSTLDDRGPMLFIEMHGFTESALKDQVDVLSELVKDNGATNLEWSSMPEKRTELWKARHDLHWSILATKPGFKAIDTDVCVPLSNLCDMILCTHQLIKESGLSSSIMSHAGDGNFHAVILHDPNDNTQLIRAKKLAENIANVAIDFDGTVTGEHGVGRGKVSLIERQFNKQSLDVMYLLKRSLDPKNLFNPDKMFSAYRIFPHKTD</sequence>
<dbReference type="InterPro" id="IPR016171">
    <property type="entry name" value="Vanillyl_alc_oxidase_C-sub2"/>
</dbReference>
<evidence type="ECO:0000256" key="1">
    <source>
        <dbReference type="ARBA" id="ARBA00001974"/>
    </source>
</evidence>
<dbReference type="Proteomes" id="UP000825002">
    <property type="component" value="Unassembled WGS sequence"/>
</dbReference>
<keyword evidence="6" id="KW-0274">FAD</keyword>
<dbReference type="EMBL" id="JAIFTH010000004">
    <property type="protein sequence ID" value="KAG9511392.1"/>
    <property type="molecule type" value="Genomic_DNA"/>
</dbReference>
<evidence type="ECO:0000259" key="12">
    <source>
        <dbReference type="PROSITE" id="PS51387"/>
    </source>
</evidence>
<dbReference type="Gene3D" id="3.30.465.10">
    <property type="match status" value="1"/>
</dbReference>
<evidence type="ECO:0000256" key="9">
    <source>
        <dbReference type="ARBA" id="ARBA00023128"/>
    </source>
</evidence>
<dbReference type="InterPro" id="IPR036318">
    <property type="entry name" value="FAD-bd_PCMH-like_sf"/>
</dbReference>
<evidence type="ECO:0000313" key="14">
    <source>
        <dbReference type="Proteomes" id="UP000825002"/>
    </source>
</evidence>
<comment type="cofactor">
    <cofactor evidence="1">
        <name>FAD</name>
        <dbReference type="ChEBI" id="CHEBI:57692"/>
    </cofactor>
</comment>
<comment type="caution">
    <text evidence="13">The sequence shown here is derived from an EMBL/GenBank/DDBJ whole genome shotgun (WGS) entry which is preliminary data.</text>
</comment>
<evidence type="ECO:0000256" key="4">
    <source>
        <dbReference type="ARBA" id="ARBA00008000"/>
    </source>
</evidence>
<dbReference type="InterPro" id="IPR016164">
    <property type="entry name" value="FAD-linked_Oxase-like_C"/>
</dbReference>
<keyword evidence="5" id="KW-0285">Flavoprotein</keyword>
<dbReference type="SUPFAM" id="SSF56176">
    <property type="entry name" value="FAD-binding/transporter-associated domain-like"/>
    <property type="match status" value="1"/>
</dbReference>
<keyword evidence="8" id="KW-0560">Oxidoreductase</keyword>
<dbReference type="Pfam" id="PF01565">
    <property type="entry name" value="FAD_binding_4"/>
    <property type="match status" value="1"/>
</dbReference>
<evidence type="ECO:0000256" key="6">
    <source>
        <dbReference type="ARBA" id="ARBA00022827"/>
    </source>
</evidence>
<evidence type="ECO:0000256" key="8">
    <source>
        <dbReference type="ARBA" id="ARBA00023002"/>
    </source>
</evidence>
<dbReference type="InterPro" id="IPR016169">
    <property type="entry name" value="FAD-bd_PCMH_sub2"/>
</dbReference>
<evidence type="ECO:0000256" key="3">
    <source>
        <dbReference type="ARBA" id="ARBA00004275"/>
    </source>
</evidence>
<dbReference type="InterPro" id="IPR006094">
    <property type="entry name" value="Oxid_FAD_bind_N"/>
</dbReference>
<dbReference type="Gene3D" id="3.30.70.2740">
    <property type="match status" value="1"/>
</dbReference>
<dbReference type="InterPro" id="IPR016166">
    <property type="entry name" value="FAD-bd_PCMH"/>
</dbReference>
<feature type="domain" description="FAD-binding PCMH-type" evidence="12">
    <location>
        <begin position="68"/>
        <end position="249"/>
    </location>
</feature>
<evidence type="ECO:0000256" key="5">
    <source>
        <dbReference type="ARBA" id="ARBA00022630"/>
    </source>
</evidence>